<dbReference type="RefSeq" id="WP_006440607.1">
    <property type="nucleotide sequence ID" value="NZ_DS995358.1"/>
</dbReference>
<dbReference type="STRING" id="500633.CLOHIR_01747"/>
<dbReference type="Proteomes" id="UP000003178">
    <property type="component" value="Unassembled WGS sequence"/>
</dbReference>
<keyword evidence="2" id="KW-0560">Oxidoreductase</keyword>
<dbReference type="PRINTS" id="PR00080">
    <property type="entry name" value="SDRFAMILY"/>
</dbReference>
<sequence length="257" mass="27689">MNNFNIFDITGKKILVTGGSRGLGYGMAEGFLKAGAEVVITGTSEKVFESVEKLKNNTSGVVHGVVLNLDNAANIASVFDEVMEILDNRLDVLVNCAGMQYRCKADEFPVEMWDKIINVNLSSLFKISQIAGRVMLEQGSGKIINIASLTSFIGSESIPAYTATKGAVMQLTKALSNEWSSRGVQVNAIAPGYMETDLTANMKSYNPKQYEEVTSRIPMHRWGKPEDLQGAAIFLASSASDYVSGAIIPVDGGFLGK</sequence>
<comment type="similarity">
    <text evidence="1">Belongs to the short-chain dehydrogenases/reductases (SDR) family.</text>
</comment>
<dbReference type="InterPro" id="IPR036291">
    <property type="entry name" value="NAD(P)-bd_dom_sf"/>
</dbReference>
<dbReference type="PROSITE" id="PS00061">
    <property type="entry name" value="ADH_SHORT"/>
    <property type="match status" value="1"/>
</dbReference>
<proteinExistence type="inferred from homology"/>
<reference evidence="3 4" key="1">
    <citation type="submission" date="2008-09" db="EMBL/GenBank/DDBJ databases">
        <authorList>
            <person name="Fulton L."/>
            <person name="Clifton S."/>
            <person name="Fulton B."/>
            <person name="Xu J."/>
            <person name="Minx P."/>
            <person name="Pepin K.H."/>
            <person name="Johnson M."/>
            <person name="Thiruvilangam P."/>
            <person name="Bhonagiri V."/>
            <person name="Nash W.E."/>
            <person name="Mardis E.R."/>
            <person name="Wilson R.K."/>
        </authorList>
    </citation>
    <scope>NUCLEOTIDE SEQUENCE [LARGE SCALE GENOMIC DNA]</scope>
    <source>
        <strain evidence="3 4">DSM 13275</strain>
    </source>
</reference>
<dbReference type="EMBL" id="ABWP01000069">
    <property type="protein sequence ID" value="EEA84619.1"/>
    <property type="molecule type" value="Genomic_DNA"/>
</dbReference>
<dbReference type="PANTHER" id="PTHR42760:SF5">
    <property type="entry name" value="2-DEHYDRO-3-DEOXY-D-GLUCONATE 5-DEHYDROGENASE"/>
    <property type="match status" value="1"/>
</dbReference>
<reference evidence="3 4" key="2">
    <citation type="submission" date="2008-10" db="EMBL/GenBank/DDBJ databases">
        <title>Draft genome sequence of Clostridium hiranonis (DSM 13275).</title>
        <authorList>
            <person name="Sudarsanam P."/>
            <person name="Ley R."/>
            <person name="Guruge J."/>
            <person name="Turnbaugh P.J."/>
            <person name="Mahowald M."/>
            <person name="Liep D."/>
            <person name="Gordon J."/>
        </authorList>
    </citation>
    <scope>NUCLEOTIDE SEQUENCE [LARGE SCALE GENOMIC DNA]</scope>
    <source>
        <strain evidence="3 4">DSM 13275</strain>
    </source>
</reference>
<comment type="caution">
    <text evidence="3">The sequence shown here is derived from an EMBL/GenBank/DDBJ whole genome shotgun (WGS) entry which is preliminary data.</text>
</comment>
<organism evidence="3 4">
    <name type="scientific">Peptacetobacter hiranonis (strain DSM 13275 / JCM 10541 / KCTC 15199 / TO-931)</name>
    <name type="common">Clostridium hiranonis</name>
    <dbReference type="NCBI Taxonomy" id="500633"/>
    <lineage>
        <taxon>Bacteria</taxon>
        <taxon>Bacillati</taxon>
        <taxon>Bacillota</taxon>
        <taxon>Clostridia</taxon>
        <taxon>Peptostreptococcales</taxon>
        <taxon>Peptostreptococcaceae</taxon>
        <taxon>Peptacetobacter</taxon>
    </lineage>
</organism>
<keyword evidence="4" id="KW-1185">Reference proteome</keyword>
<dbReference type="PANTHER" id="PTHR42760">
    <property type="entry name" value="SHORT-CHAIN DEHYDROGENASES/REDUCTASES FAMILY MEMBER"/>
    <property type="match status" value="1"/>
</dbReference>
<dbReference type="PRINTS" id="PR00081">
    <property type="entry name" value="GDHRDH"/>
</dbReference>
<evidence type="ECO:0000313" key="4">
    <source>
        <dbReference type="Proteomes" id="UP000003178"/>
    </source>
</evidence>
<dbReference type="FunFam" id="3.40.50.720:FF:000084">
    <property type="entry name" value="Short-chain dehydrogenase reductase"/>
    <property type="match status" value="1"/>
</dbReference>
<dbReference type="OrthoDB" id="9803333at2"/>
<dbReference type="GO" id="GO:0008206">
    <property type="term" value="P:bile acid metabolic process"/>
    <property type="evidence" value="ECO:0007669"/>
    <property type="project" value="UniProtKB-ARBA"/>
</dbReference>
<name>B6G0U1_PEPHT</name>
<gene>
    <name evidence="3" type="ORF">CLOHIR_01747</name>
</gene>
<dbReference type="Gene3D" id="3.40.50.720">
    <property type="entry name" value="NAD(P)-binding Rossmann-like Domain"/>
    <property type="match status" value="1"/>
</dbReference>
<evidence type="ECO:0000256" key="2">
    <source>
        <dbReference type="ARBA" id="ARBA00023002"/>
    </source>
</evidence>
<dbReference type="GO" id="GO:0016616">
    <property type="term" value="F:oxidoreductase activity, acting on the CH-OH group of donors, NAD or NADP as acceptor"/>
    <property type="evidence" value="ECO:0007669"/>
    <property type="project" value="TreeGrafter"/>
</dbReference>
<dbReference type="HOGENOM" id="CLU_010194_1_1_9"/>
<dbReference type="SUPFAM" id="SSF51735">
    <property type="entry name" value="NAD(P)-binding Rossmann-fold domains"/>
    <property type="match status" value="1"/>
</dbReference>
<dbReference type="InterPro" id="IPR020904">
    <property type="entry name" value="Sc_DH/Rdtase_CS"/>
</dbReference>
<dbReference type="InterPro" id="IPR002347">
    <property type="entry name" value="SDR_fam"/>
</dbReference>
<protein>
    <submittedName>
        <fullName evidence="3">Oxidoreductase, short chain dehydrogenase/reductase family protein</fullName>
    </submittedName>
</protein>
<accession>B6G0U1</accession>
<dbReference type="Pfam" id="PF13561">
    <property type="entry name" value="adh_short_C2"/>
    <property type="match status" value="1"/>
</dbReference>
<dbReference type="AlphaFoldDB" id="B6G0U1"/>
<dbReference type="eggNOG" id="COG1028">
    <property type="taxonomic scope" value="Bacteria"/>
</dbReference>
<evidence type="ECO:0000256" key="1">
    <source>
        <dbReference type="ARBA" id="ARBA00006484"/>
    </source>
</evidence>
<evidence type="ECO:0000313" key="3">
    <source>
        <dbReference type="EMBL" id="EEA84619.1"/>
    </source>
</evidence>